<gene>
    <name evidence="1" type="ORF">GCM10010315_38190</name>
</gene>
<organism evidence="1 2">
    <name type="scientific">Streptomyces luteosporeus</name>
    <dbReference type="NCBI Taxonomy" id="173856"/>
    <lineage>
        <taxon>Bacteria</taxon>
        <taxon>Bacillati</taxon>
        <taxon>Actinomycetota</taxon>
        <taxon>Actinomycetes</taxon>
        <taxon>Kitasatosporales</taxon>
        <taxon>Streptomycetaceae</taxon>
        <taxon>Streptomyces</taxon>
    </lineage>
</organism>
<protein>
    <submittedName>
        <fullName evidence="1">Uncharacterized protein</fullName>
    </submittedName>
</protein>
<keyword evidence="2" id="KW-1185">Reference proteome</keyword>
<proteinExistence type="predicted"/>
<evidence type="ECO:0000313" key="2">
    <source>
        <dbReference type="Proteomes" id="UP001500886"/>
    </source>
</evidence>
<comment type="caution">
    <text evidence="1">The sequence shown here is derived from an EMBL/GenBank/DDBJ whole genome shotgun (WGS) entry which is preliminary data.</text>
</comment>
<dbReference type="EMBL" id="BAAASL010000013">
    <property type="protein sequence ID" value="GAA2719633.1"/>
    <property type="molecule type" value="Genomic_DNA"/>
</dbReference>
<evidence type="ECO:0000313" key="1">
    <source>
        <dbReference type="EMBL" id="GAA2719633.1"/>
    </source>
</evidence>
<accession>A0ABP6G9U9</accession>
<reference evidence="2" key="1">
    <citation type="journal article" date="2019" name="Int. J. Syst. Evol. Microbiol.">
        <title>The Global Catalogue of Microorganisms (GCM) 10K type strain sequencing project: providing services to taxonomists for standard genome sequencing and annotation.</title>
        <authorList>
            <consortium name="The Broad Institute Genomics Platform"/>
            <consortium name="The Broad Institute Genome Sequencing Center for Infectious Disease"/>
            <person name="Wu L."/>
            <person name="Ma J."/>
        </authorList>
    </citation>
    <scope>NUCLEOTIDE SEQUENCE [LARGE SCALE GENOMIC DNA]</scope>
    <source>
        <strain evidence="2">JCM 4542</strain>
    </source>
</reference>
<dbReference type="Proteomes" id="UP001500886">
    <property type="component" value="Unassembled WGS sequence"/>
</dbReference>
<sequence>MHRILTHHRLNRLSWLDRPTGTVIRRYEHAPGEPIQFEVNSTDDYSRLTHSGIHPDEKLRVNCT</sequence>
<name>A0ABP6G9U9_9ACTN</name>